<dbReference type="InterPro" id="IPR052019">
    <property type="entry name" value="F420H2_bilvrd_red/Heme_oxyg"/>
</dbReference>
<dbReference type="Proteomes" id="UP000254280">
    <property type="component" value="Unassembled WGS sequence"/>
</dbReference>
<name>A0A379B5L0_9PAST</name>
<dbReference type="SUPFAM" id="SSF50475">
    <property type="entry name" value="FMN-binding split barrel"/>
    <property type="match status" value="1"/>
</dbReference>
<dbReference type="PIRSF" id="PIRSF004633">
    <property type="entry name" value="UCP_PLP_oxd"/>
    <property type="match status" value="1"/>
</dbReference>
<dbReference type="InterPro" id="IPR012349">
    <property type="entry name" value="Split_barrel_FMN-bd"/>
</dbReference>
<organism evidence="3 4">
    <name type="scientific">[Pasteurella] mairii</name>
    <dbReference type="NCBI Taxonomy" id="757"/>
    <lineage>
        <taxon>Bacteria</taxon>
        <taxon>Pseudomonadati</taxon>
        <taxon>Pseudomonadota</taxon>
        <taxon>Gammaproteobacteria</taxon>
        <taxon>Pasteurellales</taxon>
        <taxon>Pasteurellaceae</taxon>
    </lineage>
</organism>
<evidence type="ECO:0000256" key="1">
    <source>
        <dbReference type="ARBA" id="ARBA00023002"/>
    </source>
</evidence>
<keyword evidence="4" id="KW-1185">Reference proteome</keyword>
<dbReference type="PANTHER" id="PTHR35176:SF6">
    <property type="entry name" value="HEME OXYGENASE HI_0854-RELATED"/>
    <property type="match status" value="1"/>
</dbReference>
<evidence type="ECO:0000313" key="4">
    <source>
        <dbReference type="Proteomes" id="UP000254280"/>
    </source>
</evidence>
<dbReference type="PANTHER" id="PTHR35176">
    <property type="entry name" value="HEME OXYGENASE HI_0854-RELATED"/>
    <property type="match status" value="1"/>
</dbReference>
<dbReference type="Gene3D" id="2.30.110.10">
    <property type="entry name" value="Electron Transport, Fmn-binding Protein, Chain A"/>
    <property type="match status" value="1"/>
</dbReference>
<dbReference type="GO" id="GO:0016627">
    <property type="term" value="F:oxidoreductase activity, acting on the CH-CH group of donors"/>
    <property type="evidence" value="ECO:0007669"/>
    <property type="project" value="TreeGrafter"/>
</dbReference>
<dbReference type="GO" id="GO:0070967">
    <property type="term" value="F:coenzyme F420 binding"/>
    <property type="evidence" value="ECO:0007669"/>
    <property type="project" value="TreeGrafter"/>
</dbReference>
<proteinExistence type="predicted"/>
<reference evidence="3 4" key="1">
    <citation type="submission" date="2018-06" db="EMBL/GenBank/DDBJ databases">
        <authorList>
            <consortium name="Pathogen Informatics"/>
            <person name="Doyle S."/>
        </authorList>
    </citation>
    <scope>NUCLEOTIDE SEQUENCE [LARGE SCALE GENOMIC DNA]</scope>
    <source>
        <strain evidence="3 4">NCTC10699</strain>
    </source>
</reference>
<keyword evidence="1" id="KW-0560">Oxidoreductase</keyword>
<gene>
    <name evidence="3" type="ORF">NCTC10699_01540</name>
</gene>
<dbReference type="Pfam" id="PF01243">
    <property type="entry name" value="PNPOx_N"/>
    <property type="match status" value="1"/>
</dbReference>
<evidence type="ECO:0000313" key="3">
    <source>
        <dbReference type="EMBL" id="SUB33905.1"/>
    </source>
</evidence>
<dbReference type="NCBIfam" id="TIGR04110">
    <property type="entry name" value="heme_HutZ"/>
    <property type="match status" value="1"/>
</dbReference>
<sequence>MSNSINPTDRQAVLQNRLGPEIQEFKQHIKTISLATVDPQGNPNVSYAPFVITNGEYQVLISTIAQHARNLLEIPRVSMMLIEDESQSREIFARRRLTFNATARLIERQSLEWENAIHALTKRHGELVSRLTQLNDFHLFSFKPEQGLFVKGFGQAFQVSTDDLVNVVHLDQGHQPITN</sequence>
<dbReference type="EMBL" id="UGSS01000002">
    <property type="protein sequence ID" value="SUB33905.1"/>
    <property type="molecule type" value="Genomic_DNA"/>
</dbReference>
<protein>
    <submittedName>
        <fullName evidence="3">Heme iron utilization protein, pyridoxamine 5'-phosphate domain-type</fullName>
    </submittedName>
</protein>
<evidence type="ECO:0000259" key="2">
    <source>
        <dbReference type="Pfam" id="PF01243"/>
    </source>
</evidence>
<dbReference type="AlphaFoldDB" id="A0A379B5L0"/>
<dbReference type="InterPro" id="IPR014419">
    <property type="entry name" value="HutZ"/>
</dbReference>
<accession>A0A379B5L0</accession>
<dbReference type="GO" id="GO:0005829">
    <property type="term" value="C:cytosol"/>
    <property type="evidence" value="ECO:0007669"/>
    <property type="project" value="TreeGrafter"/>
</dbReference>
<feature type="domain" description="Pyridoxamine 5'-phosphate oxidase N-terminal" evidence="2">
    <location>
        <begin position="19"/>
        <end position="150"/>
    </location>
</feature>
<dbReference type="InterPro" id="IPR011576">
    <property type="entry name" value="Pyridox_Oxase_N"/>
</dbReference>